<feature type="transmembrane region" description="Helical" evidence="1">
    <location>
        <begin position="213"/>
        <end position="243"/>
    </location>
</feature>
<feature type="transmembrane region" description="Helical" evidence="1">
    <location>
        <begin position="114"/>
        <end position="142"/>
    </location>
</feature>
<feature type="transmembrane region" description="Helical" evidence="1">
    <location>
        <begin position="42"/>
        <end position="60"/>
    </location>
</feature>
<evidence type="ECO:0000256" key="1">
    <source>
        <dbReference type="SAM" id="Phobius"/>
    </source>
</evidence>
<feature type="transmembrane region" description="Helical" evidence="1">
    <location>
        <begin position="162"/>
        <end position="184"/>
    </location>
</feature>
<comment type="caution">
    <text evidence="2">The sequence shown here is derived from an EMBL/GenBank/DDBJ whole genome shotgun (WGS) entry which is preliminary data.</text>
</comment>
<dbReference type="InterPro" id="IPR018692">
    <property type="entry name" value="DUF2189"/>
</dbReference>
<dbReference type="Pfam" id="PF09955">
    <property type="entry name" value="DUF2189"/>
    <property type="match status" value="1"/>
</dbReference>
<feature type="transmembrane region" description="Helical" evidence="1">
    <location>
        <begin position="66"/>
        <end position="88"/>
    </location>
</feature>
<keyword evidence="1" id="KW-0472">Membrane</keyword>
<dbReference type="AlphaFoldDB" id="A0A848F4G5"/>
<evidence type="ECO:0000313" key="2">
    <source>
        <dbReference type="EMBL" id="NML14524.1"/>
    </source>
</evidence>
<dbReference type="RefSeq" id="WP_169159438.1">
    <property type="nucleotide sequence ID" value="NZ_JABBFW010000003.1"/>
</dbReference>
<proteinExistence type="predicted"/>
<accession>A0A848F4G5</accession>
<evidence type="ECO:0000313" key="3">
    <source>
        <dbReference type="Proteomes" id="UP000574067"/>
    </source>
</evidence>
<protein>
    <submittedName>
        <fullName evidence="2">DUF2189 domain-containing protein</fullName>
    </submittedName>
</protein>
<organism evidence="2 3">
    <name type="scientific">Azohydromonas caseinilytica</name>
    <dbReference type="NCBI Taxonomy" id="2728836"/>
    <lineage>
        <taxon>Bacteria</taxon>
        <taxon>Pseudomonadati</taxon>
        <taxon>Pseudomonadota</taxon>
        <taxon>Betaproteobacteria</taxon>
        <taxon>Burkholderiales</taxon>
        <taxon>Sphaerotilaceae</taxon>
        <taxon>Azohydromonas</taxon>
    </lineage>
</organism>
<name>A0A848F4G5_9BURK</name>
<gene>
    <name evidence="2" type="ORF">HHL10_05985</name>
</gene>
<keyword evidence="1" id="KW-0812">Transmembrane</keyword>
<keyword evidence="1" id="KW-1133">Transmembrane helix</keyword>
<reference evidence="2 3" key="1">
    <citation type="submission" date="2020-04" db="EMBL/GenBank/DDBJ databases">
        <title>Azohydromonas sp. isolated from soil.</title>
        <authorList>
            <person name="Dahal R.H."/>
        </authorList>
    </citation>
    <scope>NUCLEOTIDE SEQUENCE [LARGE SCALE GENOMIC DNA]</scope>
    <source>
        <strain evidence="2 3">G-1-1-14</strain>
    </source>
</reference>
<dbReference type="EMBL" id="JABBFW010000003">
    <property type="protein sequence ID" value="NML14524.1"/>
    <property type="molecule type" value="Genomic_DNA"/>
</dbReference>
<keyword evidence="3" id="KW-1185">Reference proteome</keyword>
<dbReference type="Proteomes" id="UP000574067">
    <property type="component" value="Unassembled WGS sequence"/>
</dbReference>
<sequence>MRTSEPAIEQSRRFGVRPIPLLRPLGWLAAGWRDLRRAPWPGLVHGVAIALFGAVLTVLAREHFWLLAGAFSGFLLVAPLLATGLYAVSRALQRRQPATLRTALQAWKPNDGRLIVFGMLLAFAGTGWVMTSTSFILTFSPAPVRTPTDFLLHVVLSGESRLFQAWLLLGGVLAAPVFASSVVAMPMLLDRKVGVLVAVLTSWRVVMEHPLPLALWAALIMSLTLLGMATLLLGLIVVVPWLAHASWHAYRDLVDTSLWPELP</sequence>